<keyword evidence="4" id="KW-1185">Reference proteome</keyword>
<organism evidence="3 4">
    <name type="scientific">Aspergillus pseudoviridinutans</name>
    <dbReference type="NCBI Taxonomy" id="1517512"/>
    <lineage>
        <taxon>Eukaryota</taxon>
        <taxon>Fungi</taxon>
        <taxon>Dikarya</taxon>
        <taxon>Ascomycota</taxon>
        <taxon>Pezizomycotina</taxon>
        <taxon>Eurotiomycetes</taxon>
        <taxon>Eurotiomycetidae</taxon>
        <taxon>Eurotiales</taxon>
        <taxon>Aspergillaceae</taxon>
        <taxon>Aspergillus</taxon>
        <taxon>Aspergillus subgen. Fumigati</taxon>
    </lineage>
</organism>
<gene>
    <name evidence="3" type="ORF">Asppvi_010316</name>
</gene>
<evidence type="ECO:0000259" key="2">
    <source>
        <dbReference type="PROSITE" id="PS50404"/>
    </source>
</evidence>
<dbReference type="OrthoDB" id="422574at2759"/>
<reference evidence="3 4" key="1">
    <citation type="submission" date="2018-10" db="EMBL/GenBank/DDBJ databases">
        <title>Pan-genome distribution and transcriptional activeness of fungal secondary metabolism genes in Aspergillus section Fumigati.</title>
        <authorList>
            <person name="Takahashi H."/>
            <person name="Umemura M."/>
            <person name="Ninomiya A."/>
            <person name="Kusuya Y."/>
            <person name="Urayama S."/>
            <person name="Shimizu M."/>
            <person name="Watanabe A."/>
            <person name="Kamei K."/>
            <person name="Yaguchi T."/>
            <person name="Hagiwara D."/>
        </authorList>
    </citation>
    <scope>NUCLEOTIDE SEQUENCE [LARGE SCALE GENOMIC DNA]</scope>
    <source>
        <strain evidence="3 4">IFM 55266</strain>
    </source>
</reference>
<dbReference type="Pfam" id="PF02798">
    <property type="entry name" value="GST_N"/>
    <property type="match status" value="1"/>
</dbReference>
<evidence type="ECO:0000313" key="4">
    <source>
        <dbReference type="Proteomes" id="UP001043456"/>
    </source>
</evidence>
<dbReference type="PANTHER" id="PTHR44051">
    <property type="entry name" value="GLUTATHIONE S-TRANSFERASE-RELATED"/>
    <property type="match status" value="1"/>
</dbReference>
<dbReference type="SFLD" id="SFLDS00019">
    <property type="entry name" value="Glutathione_Transferase_(cytos"/>
    <property type="match status" value="1"/>
</dbReference>
<dbReference type="PROSITE" id="PS50404">
    <property type="entry name" value="GST_NTER"/>
    <property type="match status" value="1"/>
</dbReference>
<dbReference type="SUPFAM" id="SSF52833">
    <property type="entry name" value="Thioredoxin-like"/>
    <property type="match status" value="1"/>
</dbReference>
<dbReference type="Gene3D" id="1.20.1050.130">
    <property type="match status" value="1"/>
</dbReference>
<dbReference type="EMBL" id="BHVY01000008">
    <property type="protein sequence ID" value="GIJ91351.1"/>
    <property type="molecule type" value="Genomic_DNA"/>
</dbReference>
<sequence>MVNFEPSQPRTAFSLRKFKASLKPNVPWSHVIGPNPLKVVFILEQLGFLYEQKYLPMDEMKKEPFVNINPNGRIPAIEDPNAAITLWESGAILECLVEAYNKQNAISFPAGTPEYLHAKQWLHFQMSGQGPYFGQAV</sequence>
<dbReference type="AlphaFoldDB" id="A0A9P3BHG4"/>
<evidence type="ECO:0000256" key="1">
    <source>
        <dbReference type="ARBA" id="ARBA00007409"/>
    </source>
</evidence>
<protein>
    <submittedName>
        <fullName evidence="3">Glutathione S-transferase, nitrogen catabolite repression regulator</fullName>
    </submittedName>
</protein>
<dbReference type="InterPro" id="IPR036249">
    <property type="entry name" value="Thioredoxin-like_sf"/>
</dbReference>
<dbReference type="PANTHER" id="PTHR44051:SF3">
    <property type="entry name" value="TRANSCRIPTIONAL REGULATOR URE2"/>
    <property type="match status" value="1"/>
</dbReference>
<dbReference type="InterPro" id="IPR004045">
    <property type="entry name" value="Glutathione_S-Trfase_N"/>
</dbReference>
<dbReference type="GeneID" id="67008926"/>
<dbReference type="InterPro" id="IPR040079">
    <property type="entry name" value="Glutathione_S-Trfase"/>
</dbReference>
<evidence type="ECO:0000313" key="3">
    <source>
        <dbReference type="EMBL" id="GIJ91351.1"/>
    </source>
</evidence>
<accession>A0A9P3BHG4</accession>
<dbReference type="RefSeq" id="XP_043162097.1">
    <property type="nucleotide sequence ID" value="XM_043306162.1"/>
</dbReference>
<feature type="domain" description="GST N-terminal" evidence="2">
    <location>
        <begin position="23"/>
        <end position="104"/>
    </location>
</feature>
<dbReference type="Proteomes" id="UP001043456">
    <property type="component" value="Unassembled WGS sequence"/>
</dbReference>
<name>A0A9P3BHG4_9EURO</name>
<comment type="similarity">
    <text evidence="1">Belongs to the GST superfamily.</text>
</comment>
<comment type="caution">
    <text evidence="3">The sequence shown here is derived from an EMBL/GenBank/DDBJ whole genome shotgun (WGS) entry which is preliminary data.</text>
</comment>
<proteinExistence type="inferred from homology"/>